<evidence type="ECO:0000313" key="7">
    <source>
        <dbReference type="Proteomes" id="UP000466535"/>
    </source>
</evidence>
<dbReference type="AlphaFoldDB" id="A0A6B0SWZ5"/>
<evidence type="ECO:0000256" key="1">
    <source>
        <dbReference type="ARBA" id="ARBA00006432"/>
    </source>
</evidence>
<protein>
    <submittedName>
        <fullName evidence="6">Long-chain-fatty-acid--CoA ligase</fullName>
    </submittedName>
</protein>
<name>A0A6B0SWZ5_9EURY</name>
<evidence type="ECO:0000259" key="5">
    <source>
        <dbReference type="Pfam" id="PF13193"/>
    </source>
</evidence>
<dbReference type="RefSeq" id="WP_368277881.1">
    <property type="nucleotide sequence ID" value="NZ_WUUT01000001.1"/>
</dbReference>
<dbReference type="InterPro" id="IPR025110">
    <property type="entry name" value="AMP-bd_C"/>
</dbReference>
<dbReference type="PROSITE" id="PS00455">
    <property type="entry name" value="AMP_BINDING"/>
    <property type="match status" value="1"/>
</dbReference>
<sequence>MTGHQQTLTPFLWRAENVFPEKEIVARTHEGMKRYTYDEYGDRVRKLANALENAGVEEGDRIGTICWNTDRHFETYFSVPNIGAQLHTINPLLPDGHIQHIVSDAQNKVIFVDPSLAEKLDSAYEEDSFSSVEQFVVMGSEVPDLSIEPVTDYESFIGDESTDYEFPELSEDQPAGMCYTSGTTGMPKGVEYTQQMLWSHTMATMVPQALGIDDSDVLMPVVPMFHVNAWGMPFSATAAGAKQVYPGPSPDPEDIARLIEEEEVTLTAGVPTVWLGLLEYMEDNEVDLSSLERVIIGGSAAPKALIEQFDELGVEVVHAWGMTEMSPIGTVANLKSDLEDAPKEQQFNVKAKQGLIVPGLEFKVVDDDGNEVPWNGEDFGELYVRGPWVTQSYFERPEANEEDFEGSWLKTGDIVTVDEDGYIEIVDRAGDVIKSGGEWISSQELENAIMAHDDVTEAAVIGVPHERWSERPVAMVVTPDEVDNDALTEELKEMLLEEYPKWWLPDGFKYIDEIPKTATGKFSKKDLREMYEGQEDELLQEEVSEEAAPEEADD</sequence>
<dbReference type="Gene3D" id="3.30.300.30">
    <property type="match status" value="1"/>
</dbReference>
<dbReference type="PANTHER" id="PTHR43767">
    <property type="entry name" value="LONG-CHAIN-FATTY-ACID--COA LIGASE"/>
    <property type="match status" value="1"/>
</dbReference>
<dbReference type="FunFam" id="3.30.300.30:FF:000008">
    <property type="entry name" value="2,3-dihydroxybenzoate-AMP ligase"/>
    <property type="match status" value="1"/>
</dbReference>
<keyword evidence="2 6" id="KW-0436">Ligase</keyword>
<feature type="domain" description="AMP-dependent synthetase/ligase" evidence="4">
    <location>
        <begin position="14"/>
        <end position="394"/>
    </location>
</feature>
<evidence type="ECO:0000256" key="3">
    <source>
        <dbReference type="SAM" id="MobiDB-lite"/>
    </source>
</evidence>
<keyword evidence="7" id="KW-1185">Reference proteome</keyword>
<evidence type="ECO:0000259" key="4">
    <source>
        <dbReference type="Pfam" id="PF00501"/>
    </source>
</evidence>
<dbReference type="InterPro" id="IPR050237">
    <property type="entry name" value="ATP-dep_AMP-bd_enzyme"/>
</dbReference>
<accession>A0A6B0SWZ5</accession>
<evidence type="ECO:0000256" key="2">
    <source>
        <dbReference type="ARBA" id="ARBA00022598"/>
    </source>
</evidence>
<dbReference type="InterPro" id="IPR042099">
    <property type="entry name" value="ANL_N_sf"/>
</dbReference>
<dbReference type="NCBIfam" id="NF004837">
    <property type="entry name" value="PRK06187.1"/>
    <property type="match status" value="1"/>
</dbReference>
<organism evidence="6 7">
    <name type="scientific">Halovenus carboxidivorans</name>
    <dbReference type="NCBI Taxonomy" id="2692199"/>
    <lineage>
        <taxon>Archaea</taxon>
        <taxon>Methanobacteriati</taxon>
        <taxon>Methanobacteriota</taxon>
        <taxon>Stenosarchaea group</taxon>
        <taxon>Halobacteria</taxon>
        <taxon>Halobacteriales</taxon>
        <taxon>Haloarculaceae</taxon>
        <taxon>Halovenus</taxon>
    </lineage>
</organism>
<dbReference type="Pfam" id="PF00501">
    <property type="entry name" value="AMP-binding"/>
    <property type="match status" value="1"/>
</dbReference>
<comment type="caution">
    <text evidence="6">The sequence shown here is derived from an EMBL/GenBank/DDBJ whole genome shotgun (WGS) entry which is preliminary data.</text>
</comment>
<dbReference type="GO" id="GO:0016877">
    <property type="term" value="F:ligase activity, forming carbon-sulfur bonds"/>
    <property type="evidence" value="ECO:0007669"/>
    <property type="project" value="UniProtKB-ARBA"/>
</dbReference>
<dbReference type="Pfam" id="PF13193">
    <property type="entry name" value="AMP-binding_C"/>
    <property type="match status" value="1"/>
</dbReference>
<dbReference type="EMBL" id="WUUT01000001">
    <property type="protein sequence ID" value="MXR50074.1"/>
    <property type="molecule type" value="Genomic_DNA"/>
</dbReference>
<dbReference type="InterPro" id="IPR000873">
    <property type="entry name" value="AMP-dep_synth/lig_dom"/>
</dbReference>
<dbReference type="SUPFAM" id="SSF56801">
    <property type="entry name" value="Acetyl-CoA synthetase-like"/>
    <property type="match status" value="1"/>
</dbReference>
<gene>
    <name evidence="6" type="ORF">GRX03_00420</name>
</gene>
<dbReference type="PANTHER" id="PTHR43767:SF11">
    <property type="entry name" value="MEDIUM-CHAIN-FATTY-ACID--COA LIGASE"/>
    <property type="match status" value="1"/>
</dbReference>
<dbReference type="Gene3D" id="3.40.50.12780">
    <property type="entry name" value="N-terminal domain of ligase-like"/>
    <property type="match status" value="1"/>
</dbReference>
<evidence type="ECO:0000313" key="6">
    <source>
        <dbReference type="EMBL" id="MXR50074.1"/>
    </source>
</evidence>
<dbReference type="InterPro" id="IPR045851">
    <property type="entry name" value="AMP-bd_C_sf"/>
</dbReference>
<dbReference type="Proteomes" id="UP000466535">
    <property type="component" value="Unassembled WGS sequence"/>
</dbReference>
<dbReference type="CDD" id="cd12119">
    <property type="entry name" value="ttLC_FACS_AlkK_like"/>
    <property type="match status" value="1"/>
</dbReference>
<dbReference type="InterPro" id="IPR020845">
    <property type="entry name" value="AMP-binding_CS"/>
</dbReference>
<comment type="similarity">
    <text evidence="1">Belongs to the ATP-dependent AMP-binding enzyme family.</text>
</comment>
<proteinExistence type="inferred from homology"/>
<feature type="region of interest" description="Disordered" evidence="3">
    <location>
        <begin position="534"/>
        <end position="554"/>
    </location>
</feature>
<feature type="domain" description="AMP-binding enzyme C-terminal" evidence="5">
    <location>
        <begin position="444"/>
        <end position="521"/>
    </location>
</feature>
<reference evidence="6 7" key="1">
    <citation type="submission" date="2019-12" db="EMBL/GenBank/DDBJ databases">
        <title>Isolation and characterization of three novel carbon monoxide-oxidizing members of Halobacteria from salione crusts and soils.</title>
        <authorList>
            <person name="Myers M.R."/>
            <person name="King G.M."/>
        </authorList>
    </citation>
    <scope>NUCLEOTIDE SEQUENCE [LARGE SCALE GENOMIC DNA]</scope>
    <source>
        <strain evidence="6 7">WSH3</strain>
    </source>
</reference>